<feature type="signal peptide" evidence="6">
    <location>
        <begin position="1"/>
        <end position="29"/>
    </location>
</feature>
<dbReference type="InterPro" id="IPR029052">
    <property type="entry name" value="Metallo-depent_PP-like"/>
</dbReference>
<dbReference type="GO" id="GO:0008253">
    <property type="term" value="F:5'-nucleotidase activity"/>
    <property type="evidence" value="ECO:0007669"/>
    <property type="project" value="TreeGrafter"/>
</dbReference>
<name>A0A6H5I2V3_9HYME</name>
<comment type="similarity">
    <text evidence="1 6">Belongs to the 5'-nucleotidase family.</text>
</comment>
<keyword evidence="4 6" id="KW-0547">Nucleotide-binding</keyword>
<dbReference type="SUPFAM" id="SSF56300">
    <property type="entry name" value="Metallo-dependent phosphatases"/>
    <property type="match status" value="1"/>
</dbReference>
<dbReference type="EMBL" id="CADCXV010000569">
    <property type="protein sequence ID" value="CAB0030887.1"/>
    <property type="molecule type" value="Genomic_DNA"/>
</dbReference>
<evidence type="ECO:0000313" key="9">
    <source>
        <dbReference type="EMBL" id="CAB0030887.1"/>
    </source>
</evidence>
<feature type="domain" description="5'-Nucleotidase C-terminal" evidence="8">
    <location>
        <begin position="381"/>
        <end position="513"/>
    </location>
</feature>
<dbReference type="CDD" id="cd07409">
    <property type="entry name" value="MPP_CD73_N"/>
    <property type="match status" value="1"/>
</dbReference>
<keyword evidence="5 6" id="KW-0378">Hydrolase</keyword>
<dbReference type="InterPro" id="IPR004843">
    <property type="entry name" value="Calcineurin-like_PHP"/>
</dbReference>
<keyword evidence="2" id="KW-0479">Metal-binding</keyword>
<dbReference type="GO" id="GO:0006196">
    <property type="term" value="P:AMP catabolic process"/>
    <property type="evidence" value="ECO:0007669"/>
    <property type="project" value="TreeGrafter"/>
</dbReference>
<dbReference type="InterPro" id="IPR036907">
    <property type="entry name" value="5'-Nucleotdase_C_sf"/>
</dbReference>
<feature type="domain" description="Calcineurin-like phosphoesterase" evidence="7">
    <location>
        <begin position="38"/>
        <end position="251"/>
    </location>
</feature>
<dbReference type="FunFam" id="3.60.21.10:FF:000020">
    <property type="entry name" value="NT5E isoform 4"/>
    <property type="match status" value="1"/>
</dbReference>
<dbReference type="GO" id="GO:0046872">
    <property type="term" value="F:metal ion binding"/>
    <property type="evidence" value="ECO:0007669"/>
    <property type="project" value="UniProtKB-KW"/>
</dbReference>
<evidence type="ECO:0000259" key="8">
    <source>
        <dbReference type="Pfam" id="PF02872"/>
    </source>
</evidence>
<dbReference type="GO" id="GO:0005886">
    <property type="term" value="C:plasma membrane"/>
    <property type="evidence" value="ECO:0007669"/>
    <property type="project" value="TreeGrafter"/>
</dbReference>
<dbReference type="GO" id="GO:0000166">
    <property type="term" value="F:nucleotide binding"/>
    <property type="evidence" value="ECO:0007669"/>
    <property type="project" value="UniProtKB-KW"/>
</dbReference>
<dbReference type="PRINTS" id="PR01607">
    <property type="entry name" value="APYRASEFAMLY"/>
</dbReference>
<evidence type="ECO:0000256" key="1">
    <source>
        <dbReference type="ARBA" id="ARBA00006654"/>
    </source>
</evidence>
<gene>
    <name evidence="9" type="ORF">TBRA_LOCUS2872</name>
</gene>
<dbReference type="InterPro" id="IPR008334">
    <property type="entry name" value="5'-Nucleotdase_C"/>
</dbReference>
<dbReference type="PANTHER" id="PTHR11575">
    <property type="entry name" value="5'-NUCLEOTIDASE-RELATED"/>
    <property type="match status" value="1"/>
</dbReference>
<keyword evidence="10" id="KW-1185">Reference proteome</keyword>
<organism evidence="9 10">
    <name type="scientific">Trichogramma brassicae</name>
    <dbReference type="NCBI Taxonomy" id="86971"/>
    <lineage>
        <taxon>Eukaryota</taxon>
        <taxon>Metazoa</taxon>
        <taxon>Ecdysozoa</taxon>
        <taxon>Arthropoda</taxon>
        <taxon>Hexapoda</taxon>
        <taxon>Insecta</taxon>
        <taxon>Pterygota</taxon>
        <taxon>Neoptera</taxon>
        <taxon>Endopterygota</taxon>
        <taxon>Hymenoptera</taxon>
        <taxon>Apocrita</taxon>
        <taxon>Proctotrupomorpha</taxon>
        <taxon>Chalcidoidea</taxon>
        <taxon>Trichogrammatidae</taxon>
        <taxon>Trichogramma</taxon>
    </lineage>
</organism>
<evidence type="ECO:0000313" key="10">
    <source>
        <dbReference type="Proteomes" id="UP000479190"/>
    </source>
</evidence>
<dbReference type="InterPro" id="IPR006179">
    <property type="entry name" value="5_nucleotidase/apyrase"/>
</dbReference>
<dbReference type="Gene3D" id="3.60.21.10">
    <property type="match status" value="1"/>
</dbReference>
<sequence>MLWTRELGRRFRESVFCLWLLCLVAHDAAHTDSSFELSVVHFSDFHSRYVEVAPNGGLCYEKSKCVGGIARLSTIIKRLASIRKNPIVLNAGDSFQGTLYYELYRGNITAHFMNLLPHDAITLGNHDFDNHVSGLVSYLKQLKAPVLDTNIDVSGEPSLQGLLFNSTIIEKEGRNIGIIGVIASDTDELSTTTGNVKFLAEAETINLEAARLKSHGVDIIIVLSHCGIEHDKLIAQNCPLIDVIVGGHSHILLYNGIVHLCAYLLSDVTFFSLTRLWGLSCVSGTPPSGEKAYDKYPIVVTQETGRKVLIVHSGPFTKYIGDIRIVFNDVGEVKYWKGNPIYLDQSIKEDENIVNELKPWKIMVDKVGKQLIGRTLIYLNNSCDSNECNFGDLITDAMIDYYAAQNATIGFMTANSISNSIPVGPIFYEDLYATLAYANTWDLIELRGCDLLQQSEFMNPELIQWSGLKVTYDLKRDHSKLVNVQIRNQESNEFKDLDKQEWYKIVVPTYMLSDAFPTIVKKHRKIMTGKDRDLNIMIDYIKRLKVVDLKFEPRMIFI</sequence>
<dbReference type="Gene3D" id="3.90.780.10">
    <property type="entry name" value="5'-Nucleotidase, C-terminal domain"/>
    <property type="match status" value="1"/>
</dbReference>
<dbReference type="AlphaFoldDB" id="A0A6H5I2V3"/>
<dbReference type="Pfam" id="PF00149">
    <property type="entry name" value="Metallophos"/>
    <property type="match status" value="1"/>
</dbReference>
<dbReference type="OrthoDB" id="7722975at2759"/>
<dbReference type="Pfam" id="PF02872">
    <property type="entry name" value="5_nucleotid_C"/>
    <property type="match status" value="1"/>
</dbReference>
<feature type="chain" id="PRO_5026373692" description="5'-Nucleotidase C-terminal domain-containing protein" evidence="6">
    <location>
        <begin position="30"/>
        <end position="558"/>
    </location>
</feature>
<accession>A0A6H5I2V3</accession>
<reference evidence="9 10" key="1">
    <citation type="submission" date="2020-02" db="EMBL/GenBank/DDBJ databases">
        <authorList>
            <person name="Ferguson B K."/>
        </authorList>
    </citation>
    <scope>NUCLEOTIDE SEQUENCE [LARGE SCALE GENOMIC DNA]</scope>
</reference>
<evidence type="ECO:0008006" key="11">
    <source>
        <dbReference type="Google" id="ProtNLM"/>
    </source>
</evidence>
<dbReference type="PANTHER" id="PTHR11575:SF32">
    <property type="entry name" value="APYRASE-LIKE PROTEIN"/>
    <property type="match status" value="1"/>
</dbReference>
<evidence type="ECO:0000256" key="5">
    <source>
        <dbReference type="ARBA" id="ARBA00022801"/>
    </source>
</evidence>
<evidence type="ECO:0000256" key="3">
    <source>
        <dbReference type="ARBA" id="ARBA00022729"/>
    </source>
</evidence>
<protein>
    <recommendedName>
        <fullName evidence="11">5'-Nucleotidase C-terminal domain-containing protein</fullName>
    </recommendedName>
</protein>
<dbReference type="Proteomes" id="UP000479190">
    <property type="component" value="Unassembled WGS sequence"/>
</dbReference>
<evidence type="ECO:0000256" key="6">
    <source>
        <dbReference type="RuleBase" id="RU362119"/>
    </source>
</evidence>
<evidence type="ECO:0000259" key="7">
    <source>
        <dbReference type="Pfam" id="PF00149"/>
    </source>
</evidence>
<proteinExistence type="inferred from homology"/>
<keyword evidence="3 6" id="KW-0732">Signal</keyword>
<evidence type="ECO:0000256" key="4">
    <source>
        <dbReference type="ARBA" id="ARBA00022741"/>
    </source>
</evidence>
<evidence type="ECO:0000256" key="2">
    <source>
        <dbReference type="ARBA" id="ARBA00022723"/>
    </source>
</evidence>
<dbReference type="SUPFAM" id="SSF55816">
    <property type="entry name" value="5'-nucleotidase (syn. UDP-sugar hydrolase), C-terminal domain"/>
    <property type="match status" value="1"/>
</dbReference>